<dbReference type="InterPro" id="IPR016166">
    <property type="entry name" value="FAD-bd_PCMH"/>
</dbReference>
<dbReference type="InterPro" id="IPR036318">
    <property type="entry name" value="FAD-bd_PCMH-like_sf"/>
</dbReference>
<evidence type="ECO:0000313" key="7">
    <source>
        <dbReference type="Proteomes" id="UP000015531"/>
    </source>
</evidence>
<keyword evidence="3" id="KW-0274">FAD</keyword>
<dbReference type="eggNOG" id="COG0277">
    <property type="taxonomic scope" value="Bacteria"/>
</dbReference>
<dbReference type="PROSITE" id="PS51387">
    <property type="entry name" value="FAD_PCMH"/>
    <property type="match status" value="1"/>
</dbReference>
<dbReference type="Gene3D" id="3.30.43.10">
    <property type="entry name" value="Uridine Diphospho-n-acetylenolpyruvylglucosamine Reductase, domain 2"/>
    <property type="match status" value="1"/>
</dbReference>
<dbReference type="PANTHER" id="PTHR11748:SF111">
    <property type="entry name" value="D-LACTATE DEHYDROGENASE, MITOCHONDRIAL-RELATED"/>
    <property type="match status" value="1"/>
</dbReference>
<comment type="similarity">
    <text evidence="1">Belongs to the FAD-binding oxidoreductase/transferase type 4 family.</text>
</comment>
<evidence type="ECO:0000256" key="4">
    <source>
        <dbReference type="SAM" id="MobiDB-lite"/>
    </source>
</evidence>
<reference evidence="6 7" key="1">
    <citation type="journal article" date="2013" name="Genome Announc.">
        <title>Draft Genome Sequence of Sphingobium lactosutens Strain DS20T, Isolated from a Hexachlorocyclohexane Dumpsite.</title>
        <authorList>
            <person name="Kumar R."/>
            <person name="Dwivedi V."/>
            <person name="Negi V."/>
            <person name="Khurana J.P."/>
            <person name="Lal R."/>
        </authorList>
    </citation>
    <scope>NUCLEOTIDE SEQUENCE [LARGE SCALE GENOMIC DNA]</scope>
    <source>
        <strain evidence="6 7">DS20</strain>
    </source>
</reference>
<evidence type="ECO:0000259" key="5">
    <source>
        <dbReference type="PROSITE" id="PS51387"/>
    </source>
</evidence>
<dbReference type="Proteomes" id="UP000015531">
    <property type="component" value="Unassembled WGS sequence"/>
</dbReference>
<dbReference type="SUPFAM" id="SSF56176">
    <property type="entry name" value="FAD-binding/transporter-associated domain-like"/>
    <property type="match status" value="1"/>
</dbReference>
<dbReference type="GO" id="GO:1903457">
    <property type="term" value="P:lactate catabolic process"/>
    <property type="evidence" value="ECO:0007669"/>
    <property type="project" value="TreeGrafter"/>
</dbReference>
<protein>
    <recommendedName>
        <fullName evidence="5">FAD-binding PCMH-type domain-containing protein</fullName>
    </recommendedName>
</protein>
<feature type="compositionally biased region" description="Polar residues" evidence="4">
    <location>
        <begin position="12"/>
        <end position="22"/>
    </location>
</feature>
<keyword evidence="7" id="KW-1185">Reference proteome</keyword>
<gene>
    <name evidence="6" type="ORF">RLDS_16985</name>
</gene>
<accession>T0HKA1</accession>
<dbReference type="GO" id="GO:0004458">
    <property type="term" value="F:D-lactate dehydrogenase (cytochrome) activity"/>
    <property type="evidence" value="ECO:0007669"/>
    <property type="project" value="TreeGrafter"/>
</dbReference>
<proteinExistence type="inferred from homology"/>
<evidence type="ECO:0000256" key="1">
    <source>
        <dbReference type="ARBA" id="ARBA00008000"/>
    </source>
</evidence>
<dbReference type="InterPro" id="IPR016169">
    <property type="entry name" value="FAD-bd_PCMH_sub2"/>
</dbReference>
<feature type="domain" description="FAD-binding PCMH-type" evidence="5">
    <location>
        <begin position="62"/>
        <end position="250"/>
    </location>
</feature>
<dbReference type="PANTHER" id="PTHR11748">
    <property type="entry name" value="D-LACTATE DEHYDROGENASE"/>
    <property type="match status" value="1"/>
</dbReference>
<dbReference type="GO" id="GO:0008720">
    <property type="term" value="F:D-lactate dehydrogenase (NAD+) activity"/>
    <property type="evidence" value="ECO:0007669"/>
    <property type="project" value="TreeGrafter"/>
</dbReference>
<comment type="caution">
    <text evidence="6">The sequence shown here is derived from an EMBL/GenBank/DDBJ whole genome shotgun (WGS) entry which is preliminary data.</text>
</comment>
<dbReference type="AlphaFoldDB" id="T0HKA1"/>
<evidence type="ECO:0000256" key="3">
    <source>
        <dbReference type="ARBA" id="ARBA00022827"/>
    </source>
</evidence>
<dbReference type="RefSeq" id="WP_021227002.1">
    <property type="nucleotide sequence ID" value="NZ_ATDP01000097.1"/>
</dbReference>
<dbReference type="Gene3D" id="3.30.465.10">
    <property type="match status" value="1"/>
</dbReference>
<name>T0HKA1_9SPHN</name>
<dbReference type="EMBL" id="ATDP01000097">
    <property type="protein sequence ID" value="EQB13427.1"/>
    <property type="molecule type" value="Genomic_DNA"/>
</dbReference>
<dbReference type="Pfam" id="PF01565">
    <property type="entry name" value="FAD_binding_4"/>
    <property type="match status" value="1"/>
</dbReference>
<dbReference type="InterPro" id="IPR006094">
    <property type="entry name" value="Oxid_FAD_bind_N"/>
</dbReference>
<evidence type="ECO:0000256" key="2">
    <source>
        <dbReference type="ARBA" id="ARBA00022630"/>
    </source>
</evidence>
<feature type="region of interest" description="Disordered" evidence="4">
    <location>
        <begin position="1"/>
        <end position="22"/>
    </location>
</feature>
<evidence type="ECO:0000313" key="6">
    <source>
        <dbReference type="EMBL" id="EQB13427.1"/>
    </source>
</evidence>
<dbReference type="PATRIC" id="fig|1331060.3.peg.3269"/>
<dbReference type="InterPro" id="IPR016167">
    <property type="entry name" value="FAD-bd_PCMH_sub1"/>
</dbReference>
<sequence>MNAASKLKSAPDSVQLSPQKSTALSHEARRELIDALGARFVSDDPAVIASHSWAFLTGDTQMGQPRPVAVTLPSTTKEVQAIVRTCLRHGLNFRAHSTGTASFHRVSREGVVAIDLRRMNRIVDLDAANQMAVIEPYVTAQQLMAESLKVGLVPHVIGAGWTHSPLASATSLGGIGITGNHTGYNVRNLLSWEWVTPEGEIVRGGSSGADAGWHAGEGPGPGFRGMLRGAVGAAGGLGVFTRIGYKLHPWAGPGRLEHVGAHPQYGIKLSDTMRLYQPAWDSWEQTTAATYDLLKSNAAQYVTRLPPDQLGWSFAATNQEFCEQFHAGTLPAVARNENRISWTLIALSESIAEAEWRERVIRSIVEKTGGRFVTLTDEEAGLIARNSITSCYSPRAFRSGPRQVSSSAGGYESFSRLPDMVATGQRIMAPYKDKYKTFAAGSPEEFWIWPSEGRHLWGENIVSTDNETVESAADAMSFMIQTMEDNDRKPIGFAAFALGNLLVDIYGAKDGANHIMRRIKSLLDPHCAADGLHPSGKVTALSKIWPIARIMFRLSPALLRRVMRKQLRGGSTGKPT</sequence>
<organism evidence="6 7">
    <name type="scientific">Sphingobium lactosutens DS20</name>
    <dbReference type="NCBI Taxonomy" id="1331060"/>
    <lineage>
        <taxon>Bacteria</taxon>
        <taxon>Pseudomonadati</taxon>
        <taxon>Pseudomonadota</taxon>
        <taxon>Alphaproteobacteria</taxon>
        <taxon>Sphingomonadales</taxon>
        <taxon>Sphingomonadaceae</taxon>
        <taxon>Sphingobium</taxon>
    </lineage>
</organism>
<dbReference type="OrthoDB" id="9811557at2"/>
<keyword evidence="2" id="KW-0285">Flavoprotein</keyword>
<dbReference type="GO" id="GO:0071949">
    <property type="term" value="F:FAD binding"/>
    <property type="evidence" value="ECO:0007669"/>
    <property type="project" value="InterPro"/>
</dbReference>